<comment type="catalytic activity">
    <reaction evidence="9">
        <text>S-hexadecanoyl-L-cysteinyl-[protein] + H2O = L-cysteinyl-[protein] + hexadecanoate + H(+)</text>
        <dbReference type="Rhea" id="RHEA:19233"/>
        <dbReference type="Rhea" id="RHEA-COMP:10131"/>
        <dbReference type="Rhea" id="RHEA-COMP:11032"/>
        <dbReference type="ChEBI" id="CHEBI:7896"/>
        <dbReference type="ChEBI" id="CHEBI:15377"/>
        <dbReference type="ChEBI" id="CHEBI:15378"/>
        <dbReference type="ChEBI" id="CHEBI:29950"/>
        <dbReference type="ChEBI" id="CHEBI:74151"/>
        <dbReference type="EC" id="3.1.2.22"/>
    </reaction>
    <physiologicalReaction direction="left-to-right" evidence="9">
        <dbReference type="Rhea" id="RHEA:19234"/>
    </physiologicalReaction>
</comment>
<accession>A0A6M2DWE0</accession>
<evidence type="ECO:0000256" key="8">
    <source>
        <dbReference type="ARBA" id="ARBA00031934"/>
    </source>
</evidence>
<dbReference type="Pfam" id="PF02089">
    <property type="entry name" value="Palm_thioest"/>
    <property type="match status" value="1"/>
</dbReference>
<name>A0A6M2DWE0_XENCH</name>
<evidence type="ECO:0000256" key="5">
    <source>
        <dbReference type="ARBA" id="ARBA00022801"/>
    </source>
</evidence>
<feature type="chain" id="PRO_5027032854" description="Palmitoyl-protein thioesterase 1" evidence="10">
    <location>
        <begin position="20"/>
        <end position="301"/>
    </location>
</feature>
<keyword evidence="7" id="KW-0325">Glycoprotein</keyword>
<dbReference type="AlphaFoldDB" id="A0A6M2DWE0"/>
<evidence type="ECO:0000256" key="4">
    <source>
        <dbReference type="ARBA" id="ARBA00022729"/>
    </source>
</evidence>
<comment type="similarity">
    <text evidence="1">Belongs to the palmitoyl-protein thioesterase family.</text>
</comment>
<dbReference type="InterPro" id="IPR029058">
    <property type="entry name" value="AB_hydrolase_fold"/>
</dbReference>
<keyword evidence="6" id="KW-1015">Disulfide bond</keyword>
<dbReference type="PANTHER" id="PTHR11247:SF8">
    <property type="entry name" value="PALMITOYL-PROTEIN THIOESTERASE 1"/>
    <property type="match status" value="1"/>
</dbReference>
<dbReference type="FunFam" id="3.40.50.1820:FF:000107">
    <property type="entry name" value="Palmitoyl-protein thioesterase 1"/>
    <property type="match status" value="1"/>
</dbReference>
<keyword evidence="5" id="KW-0378">Hydrolase</keyword>
<dbReference type="GO" id="GO:0006898">
    <property type="term" value="P:receptor-mediated endocytosis"/>
    <property type="evidence" value="ECO:0007669"/>
    <property type="project" value="TreeGrafter"/>
</dbReference>
<evidence type="ECO:0000256" key="2">
    <source>
        <dbReference type="ARBA" id="ARBA00012423"/>
    </source>
</evidence>
<evidence type="ECO:0000256" key="6">
    <source>
        <dbReference type="ARBA" id="ARBA00023157"/>
    </source>
</evidence>
<sequence length="301" mass="34852">MTLLLLFTLFNIIINLSSCIEYRPIVIWHGMGDSCCFPFSIGGFSKRLQEKLLPGVYIHSIKIGNNDIEDVENGFFMSPNKQIHLACQAIQNDPQLQDGYNAIGFSQGGQFLRALVQRCPGPRMHNLITLGSQHQGVFGAPFCPAAHRNTCEYFRKLLNHAAYMRWVQKSLTQATYWHDPLNEALYKNRSIFLADINNEQHYNEDYITRLQSLYNFVMVKFNLDTMVQPIATEWFGFYKSGQDVEVEALRDSPVYLEDRLGLKQMDQDGKLHFLDVDGDHLRFSEEWFIENVIPFLNQTYM</sequence>
<evidence type="ECO:0000256" key="10">
    <source>
        <dbReference type="SAM" id="SignalP"/>
    </source>
</evidence>
<dbReference type="PRINTS" id="PR00414">
    <property type="entry name" value="PPTHIESTRASE"/>
</dbReference>
<dbReference type="EC" id="3.1.2.22" evidence="2"/>
<keyword evidence="4 10" id="KW-0732">Signal</keyword>
<evidence type="ECO:0000256" key="7">
    <source>
        <dbReference type="ARBA" id="ARBA00023180"/>
    </source>
</evidence>
<dbReference type="SUPFAM" id="SSF53474">
    <property type="entry name" value="alpha/beta-Hydrolases"/>
    <property type="match status" value="1"/>
</dbReference>
<dbReference type="PANTHER" id="PTHR11247">
    <property type="entry name" value="PALMITOYL-PROTEIN THIOESTERASE/DOLICHYLDIPHOSPHATASE 1"/>
    <property type="match status" value="1"/>
</dbReference>
<evidence type="ECO:0000256" key="3">
    <source>
        <dbReference type="ARBA" id="ARBA00014212"/>
    </source>
</evidence>
<feature type="signal peptide" evidence="10">
    <location>
        <begin position="1"/>
        <end position="19"/>
    </location>
</feature>
<evidence type="ECO:0000256" key="9">
    <source>
        <dbReference type="ARBA" id="ARBA00047409"/>
    </source>
</evidence>
<reference evidence="11" key="1">
    <citation type="submission" date="2020-03" db="EMBL/GenBank/DDBJ databases">
        <title>Transcriptomic Profiling of the Digestive Tract of the Rat Flea, Xenopsylla cheopis, Following Blood Feeding and Infection with Yersinia pestis.</title>
        <authorList>
            <person name="Bland D.M."/>
            <person name="Martens C.A."/>
            <person name="Virtaneva K."/>
            <person name="Kanakabandi K."/>
            <person name="Long D."/>
            <person name="Rosenke R."/>
            <person name="Saturday G.A."/>
            <person name="Hoyt F.H."/>
            <person name="Bruno D.P."/>
            <person name="Ribeiro J.M.C."/>
            <person name="Hinnebusch J."/>
        </authorList>
    </citation>
    <scope>NUCLEOTIDE SEQUENCE</scope>
</reference>
<dbReference type="Gene3D" id="3.40.50.1820">
    <property type="entry name" value="alpha/beta hydrolase"/>
    <property type="match status" value="1"/>
</dbReference>
<proteinExistence type="inferred from homology"/>
<organism evidence="11">
    <name type="scientific">Xenopsylla cheopis</name>
    <name type="common">Oriental rat flea</name>
    <name type="synonym">Pulex cheopis</name>
    <dbReference type="NCBI Taxonomy" id="163159"/>
    <lineage>
        <taxon>Eukaryota</taxon>
        <taxon>Metazoa</taxon>
        <taxon>Ecdysozoa</taxon>
        <taxon>Arthropoda</taxon>
        <taxon>Hexapoda</taxon>
        <taxon>Insecta</taxon>
        <taxon>Pterygota</taxon>
        <taxon>Neoptera</taxon>
        <taxon>Endopterygota</taxon>
        <taxon>Siphonaptera</taxon>
        <taxon>Pulicidae</taxon>
        <taxon>Xenopsyllinae</taxon>
        <taxon>Xenopsylla</taxon>
    </lineage>
</organism>
<evidence type="ECO:0000256" key="1">
    <source>
        <dbReference type="ARBA" id="ARBA00010758"/>
    </source>
</evidence>
<evidence type="ECO:0000313" key="11">
    <source>
        <dbReference type="EMBL" id="NOV50686.1"/>
    </source>
</evidence>
<dbReference type="GO" id="GO:0005764">
    <property type="term" value="C:lysosome"/>
    <property type="evidence" value="ECO:0007669"/>
    <property type="project" value="TreeGrafter"/>
</dbReference>
<dbReference type="EMBL" id="GIIL01006960">
    <property type="protein sequence ID" value="NOV50686.1"/>
    <property type="molecule type" value="Transcribed_RNA"/>
</dbReference>
<dbReference type="GO" id="GO:0008474">
    <property type="term" value="F:palmitoyl-(protein) hydrolase activity"/>
    <property type="evidence" value="ECO:0007669"/>
    <property type="project" value="UniProtKB-EC"/>
</dbReference>
<protein>
    <recommendedName>
        <fullName evidence="3">Palmitoyl-protein thioesterase 1</fullName>
        <ecNumber evidence="2">3.1.2.22</ecNumber>
    </recommendedName>
    <alternativeName>
        <fullName evidence="8">Palmitoyl-protein hydrolase 1</fullName>
    </alternativeName>
</protein>
<dbReference type="InterPro" id="IPR002472">
    <property type="entry name" value="Palm_thioest"/>
</dbReference>